<evidence type="ECO:0000313" key="4">
    <source>
        <dbReference type="Proteomes" id="UP000447434"/>
    </source>
</evidence>
<dbReference type="PANTHER" id="PTHR47191">
    <property type="entry name" value="OS05G0170800 PROTEIN"/>
    <property type="match status" value="1"/>
</dbReference>
<dbReference type="InterPro" id="IPR036876">
    <property type="entry name" value="UVR_dom_sf"/>
</dbReference>
<feature type="domain" description="UVR" evidence="2">
    <location>
        <begin position="60"/>
        <end position="95"/>
    </location>
</feature>
<dbReference type="Gene3D" id="4.10.860.10">
    <property type="entry name" value="UVR domain"/>
    <property type="match status" value="1"/>
</dbReference>
<proteinExistence type="predicted"/>
<reference evidence="4" key="1">
    <citation type="journal article" date="2020" name="Nat. Commun.">
        <title>Genome sequence of the cluster root forming white lupin.</title>
        <authorList>
            <person name="Hufnagel B."/>
            <person name="Marques A."/>
            <person name="Soriano A."/>
            <person name="Marques L."/>
            <person name="Divol F."/>
            <person name="Doumas P."/>
            <person name="Sallet E."/>
            <person name="Mancinotti D."/>
            <person name="Carrere S."/>
            <person name="Marande W."/>
            <person name="Arribat S."/>
            <person name="Keller J."/>
            <person name="Huneau C."/>
            <person name="Blein T."/>
            <person name="Aime D."/>
            <person name="Laguerre M."/>
            <person name="Taylor J."/>
            <person name="Schubert V."/>
            <person name="Nelson M."/>
            <person name="Geu-Flores F."/>
            <person name="Crespi M."/>
            <person name="Gallardo-Guerrero K."/>
            <person name="Delaux P.-M."/>
            <person name="Salse J."/>
            <person name="Berges H."/>
            <person name="Guyot R."/>
            <person name="Gouzy J."/>
            <person name="Peret B."/>
        </authorList>
    </citation>
    <scope>NUCLEOTIDE SEQUENCE [LARGE SCALE GENOMIC DNA]</scope>
    <source>
        <strain evidence="4">cv. Amiga</strain>
    </source>
</reference>
<evidence type="ECO:0000313" key="3">
    <source>
        <dbReference type="EMBL" id="KAE9608518.1"/>
    </source>
</evidence>
<protein>
    <submittedName>
        <fullName evidence="3">Putative UVR domain-containing protein</fullName>
    </submittedName>
</protein>
<keyword evidence="1" id="KW-1133">Transmembrane helix</keyword>
<keyword evidence="4" id="KW-1185">Reference proteome</keyword>
<keyword evidence="1" id="KW-0472">Membrane</keyword>
<organism evidence="3 4">
    <name type="scientific">Lupinus albus</name>
    <name type="common">White lupine</name>
    <name type="synonym">Lupinus termis</name>
    <dbReference type="NCBI Taxonomy" id="3870"/>
    <lineage>
        <taxon>Eukaryota</taxon>
        <taxon>Viridiplantae</taxon>
        <taxon>Streptophyta</taxon>
        <taxon>Embryophyta</taxon>
        <taxon>Tracheophyta</taxon>
        <taxon>Spermatophyta</taxon>
        <taxon>Magnoliopsida</taxon>
        <taxon>eudicotyledons</taxon>
        <taxon>Gunneridae</taxon>
        <taxon>Pentapetalae</taxon>
        <taxon>rosids</taxon>
        <taxon>fabids</taxon>
        <taxon>Fabales</taxon>
        <taxon>Fabaceae</taxon>
        <taxon>Papilionoideae</taxon>
        <taxon>50 kb inversion clade</taxon>
        <taxon>genistoids sensu lato</taxon>
        <taxon>core genistoids</taxon>
        <taxon>Genisteae</taxon>
        <taxon>Lupinus</taxon>
    </lineage>
</organism>
<dbReference type="PROSITE" id="PS50151">
    <property type="entry name" value="UVR"/>
    <property type="match status" value="1"/>
</dbReference>
<evidence type="ECO:0000256" key="1">
    <source>
        <dbReference type="SAM" id="Phobius"/>
    </source>
</evidence>
<dbReference type="SUPFAM" id="SSF46600">
    <property type="entry name" value="C-terminal UvrC-binding domain of UvrB"/>
    <property type="match status" value="1"/>
</dbReference>
<gene>
    <name evidence="3" type="ORF">Lalb_Chr08g0236581</name>
</gene>
<sequence length="164" mass="19398">MQPLRMKTCLDMKLPVFTCLDEGIRTQWVNCRRRNCRGIVACNENRRGESSSSRSFFSRNHNYALLKHQMEVAAKSEDYEQAARIRDSLKCFEEDVPVLRLRKLLKEAIEDERFQVFILVLMFRGKLHSTLTFGISLFIYKIILIFLEIVYTVIRLIMRLMLSL</sequence>
<feature type="transmembrane region" description="Helical" evidence="1">
    <location>
        <begin position="131"/>
        <end position="154"/>
    </location>
</feature>
<name>A0A6A4Q3T9_LUPAL</name>
<dbReference type="EMBL" id="WOCE01000008">
    <property type="protein sequence ID" value="KAE9608518.1"/>
    <property type="molecule type" value="Genomic_DNA"/>
</dbReference>
<accession>A0A6A4Q3T9</accession>
<comment type="caution">
    <text evidence="3">The sequence shown here is derived from an EMBL/GenBank/DDBJ whole genome shotgun (WGS) entry which is preliminary data.</text>
</comment>
<dbReference type="OrthoDB" id="2305498at2759"/>
<dbReference type="Proteomes" id="UP000447434">
    <property type="component" value="Chromosome 8"/>
</dbReference>
<evidence type="ECO:0000259" key="2">
    <source>
        <dbReference type="PROSITE" id="PS50151"/>
    </source>
</evidence>
<dbReference type="Pfam" id="PF02151">
    <property type="entry name" value="UVR"/>
    <property type="match status" value="1"/>
</dbReference>
<dbReference type="InterPro" id="IPR001943">
    <property type="entry name" value="UVR_dom"/>
</dbReference>
<keyword evidence="1" id="KW-0812">Transmembrane</keyword>
<dbReference type="InterPro" id="IPR050718">
    <property type="entry name" value="ApaG-like"/>
</dbReference>
<dbReference type="PANTHER" id="PTHR47191:SF2">
    <property type="entry name" value="OS05G0170800 PROTEIN"/>
    <property type="match status" value="1"/>
</dbReference>
<dbReference type="AlphaFoldDB" id="A0A6A4Q3T9"/>